<accession>A0A2H5BQ26</accession>
<keyword evidence="3" id="KW-1185">Reference proteome</keyword>
<dbReference type="GO" id="GO:0006260">
    <property type="term" value="P:DNA replication"/>
    <property type="evidence" value="ECO:0007669"/>
    <property type="project" value="InterPro"/>
</dbReference>
<proteinExistence type="predicted"/>
<dbReference type="Pfam" id="PF03796">
    <property type="entry name" value="DnaB_C"/>
    <property type="match status" value="1"/>
</dbReference>
<dbReference type="Proteomes" id="UP000240283">
    <property type="component" value="Segment"/>
</dbReference>
<dbReference type="Gene3D" id="3.40.50.300">
    <property type="entry name" value="P-loop containing nucleotide triphosphate hydrolases"/>
    <property type="match status" value="1"/>
</dbReference>
<keyword evidence="2" id="KW-0067">ATP-binding</keyword>
<dbReference type="PROSITE" id="PS51199">
    <property type="entry name" value="SF4_HELICASE"/>
    <property type="match status" value="1"/>
</dbReference>
<keyword evidence="2" id="KW-0347">Helicase</keyword>
<feature type="domain" description="SF4 helicase" evidence="1">
    <location>
        <begin position="309"/>
        <end position="572"/>
    </location>
</feature>
<dbReference type="PANTHER" id="PTHR12873">
    <property type="entry name" value="T7-LIKE MITOCHONDRIAL DNA HELICASE"/>
    <property type="match status" value="1"/>
</dbReference>
<dbReference type="InterPro" id="IPR027417">
    <property type="entry name" value="P-loop_NTPase"/>
</dbReference>
<dbReference type="SUPFAM" id="SSF52540">
    <property type="entry name" value="P-loop containing nucleoside triphosphate hydrolases"/>
    <property type="match status" value="1"/>
</dbReference>
<keyword evidence="2" id="KW-0547">Nucleotide-binding</keyword>
<organism evidence="2 3">
    <name type="scientific">Vibrio phage Vp_R1</name>
    <dbReference type="NCBI Taxonomy" id="2059867"/>
    <lineage>
        <taxon>Viruses</taxon>
        <taxon>Duplodnaviria</taxon>
        <taxon>Heunggongvirae</taxon>
        <taxon>Uroviricota</taxon>
        <taxon>Caudoviricetes</taxon>
        <taxon>Grimontviridae</taxon>
        <taxon>Dalianvirus</taxon>
        <taxon>Dalianvirus R1</taxon>
    </lineage>
</organism>
<dbReference type="InterPro" id="IPR007694">
    <property type="entry name" value="DNA_helicase_DnaB-like_C"/>
</dbReference>
<sequence length="596" mass="66452">MRSYGNLEVLGDSACPSCRMSGGDATGNHLIHFRNTETESEFAKCNRCGHYELIDEGNREDYISARNVYQEPTPEEVQAVLEEIDEYPYAPLTSRSIKQATAERFGVRVGVSEVDGSTPICHYYPKTHNGEIRGYKVRMLDPKYFYAVGNGRESDLFGINQARFGDVFTGKLFIFEDELSCMSGFEILVANSKTAYKPACVSLPDGAGTQAVAALSRNRAFVESFEQIVICMDNDEAGEDAVKKIRAIYPDIRVARVPKGEFNGKAIKDVNDMHMAGRGIEMFNALRYTASKETPAEAVSVMDCLADALKKPEWGLSYPWEGLTNLTYGVVWGEMISVGGGVGCGKTLIAHEMAAHFINEHEVNVGVFMLEESVGMSLKNIAGKSANIPFHLPDMDYDPEILKNEALKYDGKLWLYNNFGTNDWENIKQCIRYWVVENGCKLILLDNITALVAHLTPSEVNTEVSKIAAELAGMCQELEFTVMVFSHLNPASSGAPHEEGGQVKEVQFTGSRALMRWSQIILGFERNKQAMGNGKNFSLIRLMKDRKFGRTGMVYTKYLPETGRLIERKETEVNVDSPFEEFDGEFCGGEDNERVF</sequence>
<dbReference type="EMBL" id="MG603697">
    <property type="protein sequence ID" value="AUG88415.1"/>
    <property type="molecule type" value="Genomic_DNA"/>
</dbReference>
<dbReference type="InterPro" id="IPR027032">
    <property type="entry name" value="Twinkle-like"/>
</dbReference>
<keyword evidence="2" id="KW-0378">Hydrolase</keyword>
<dbReference type="CDD" id="cd19483">
    <property type="entry name" value="RecA-like_Gp4D_helicase"/>
    <property type="match status" value="1"/>
</dbReference>
<dbReference type="GO" id="GO:0005524">
    <property type="term" value="F:ATP binding"/>
    <property type="evidence" value="ECO:0007669"/>
    <property type="project" value="InterPro"/>
</dbReference>
<name>A0A2H5BQ26_9CAUD</name>
<reference evidence="2 3" key="1">
    <citation type="submission" date="2017-12" db="EMBL/GenBank/DDBJ databases">
        <title>Genomic analysis of a novel phage Vp_R1 lytic to Vibrio parahaemolyticus.</title>
        <authorList>
            <person name="Ren H."/>
            <person name="Li Z."/>
        </authorList>
    </citation>
    <scope>NUCLEOTIDE SEQUENCE [LARGE SCALE GENOMIC DNA]</scope>
</reference>
<dbReference type="SUPFAM" id="SSF56731">
    <property type="entry name" value="DNA primase core"/>
    <property type="match status" value="1"/>
</dbReference>
<dbReference type="GO" id="GO:0043139">
    <property type="term" value="F:5'-3' DNA helicase activity"/>
    <property type="evidence" value="ECO:0007669"/>
    <property type="project" value="InterPro"/>
</dbReference>
<evidence type="ECO:0000259" key="1">
    <source>
        <dbReference type="PROSITE" id="PS51199"/>
    </source>
</evidence>
<evidence type="ECO:0000313" key="2">
    <source>
        <dbReference type="EMBL" id="AUG88415.1"/>
    </source>
</evidence>
<evidence type="ECO:0000313" key="3">
    <source>
        <dbReference type="Proteomes" id="UP000240283"/>
    </source>
</evidence>
<dbReference type="GO" id="GO:0003697">
    <property type="term" value="F:single-stranded DNA binding"/>
    <property type="evidence" value="ECO:0007669"/>
    <property type="project" value="InterPro"/>
</dbReference>
<dbReference type="InterPro" id="IPR034154">
    <property type="entry name" value="TOPRIM_DnaG/twinkle"/>
</dbReference>
<dbReference type="Pfam" id="PF13155">
    <property type="entry name" value="Toprim_2"/>
    <property type="match status" value="1"/>
</dbReference>
<protein>
    <submittedName>
        <fullName evidence="2">DNA primase/helicase</fullName>
    </submittedName>
</protein>
<dbReference type="Gene3D" id="3.40.1360.10">
    <property type="match status" value="1"/>
</dbReference>
<dbReference type="CDD" id="cd01029">
    <property type="entry name" value="TOPRIM_primases"/>
    <property type="match status" value="1"/>
</dbReference>
<dbReference type="PANTHER" id="PTHR12873:SF0">
    <property type="entry name" value="TWINKLE MTDNA HELICASE"/>
    <property type="match status" value="1"/>
</dbReference>
<gene>
    <name evidence="2" type="ORF">VPR_051</name>
</gene>